<dbReference type="AlphaFoldDB" id="A0A238U913"/>
<dbReference type="EMBL" id="LT899436">
    <property type="protein sequence ID" value="SNR15592.1"/>
    <property type="molecule type" value="Genomic_DNA"/>
</dbReference>
<keyword evidence="1" id="KW-0472">Membrane</keyword>
<evidence type="ECO:0000256" key="1">
    <source>
        <dbReference type="SAM" id="Phobius"/>
    </source>
</evidence>
<evidence type="ECO:0000313" key="3">
    <source>
        <dbReference type="EMBL" id="SNR15592.1"/>
    </source>
</evidence>
<feature type="domain" description="2TM" evidence="2">
    <location>
        <begin position="14"/>
        <end position="101"/>
    </location>
</feature>
<sequence>MFIRDYNQENEYIKAKKRVDEIKTFYKQLAVYVIINTFISTMKIRRNLLNGESFEEAFFDFGTFAVWIFWGIAIVFQALRLFGTDYFFGKEWERRKIEKFMGEEKDKRNRMLRS</sequence>
<reference evidence="3 4" key="1">
    <citation type="submission" date="2017-07" db="EMBL/GenBank/DDBJ databases">
        <authorList>
            <person name="Sun Z.S."/>
            <person name="Albrecht U."/>
            <person name="Echele G."/>
            <person name="Lee C.C."/>
        </authorList>
    </citation>
    <scope>NUCLEOTIDE SEQUENCE [LARGE SCALE GENOMIC DNA]</scope>
    <source>
        <strain evidence="4">type strain: KCTC 22618</strain>
    </source>
</reference>
<dbReference type="OrthoDB" id="8965954at2"/>
<keyword evidence="4" id="KW-1185">Reference proteome</keyword>
<evidence type="ECO:0000259" key="2">
    <source>
        <dbReference type="Pfam" id="PF13239"/>
    </source>
</evidence>
<gene>
    <name evidence="3" type="ORF">TJEJU_1886</name>
</gene>
<proteinExistence type="predicted"/>
<dbReference type="InterPro" id="IPR025698">
    <property type="entry name" value="2TM_dom"/>
</dbReference>
<protein>
    <recommendedName>
        <fullName evidence="2">2TM domain-containing protein</fullName>
    </recommendedName>
</protein>
<organism evidence="3 4">
    <name type="scientific">Tenacibaculum jejuense</name>
    <dbReference type="NCBI Taxonomy" id="584609"/>
    <lineage>
        <taxon>Bacteria</taxon>
        <taxon>Pseudomonadati</taxon>
        <taxon>Bacteroidota</taxon>
        <taxon>Flavobacteriia</taxon>
        <taxon>Flavobacteriales</taxon>
        <taxon>Flavobacteriaceae</taxon>
        <taxon>Tenacibaculum</taxon>
    </lineage>
</organism>
<dbReference type="RefSeq" id="WP_095071477.1">
    <property type="nucleotide sequence ID" value="NZ_LT899436.1"/>
</dbReference>
<name>A0A238U913_9FLAO</name>
<keyword evidence="1" id="KW-1133">Transmembrane helix</keyword>
<evidence type="ECO:0000313" key="4">
    <source>
        <dbReference type="Proteomes" id="UP000215214"/>
    </source>
</evidence>
<accession>A0A238U913</accession>
<feature type="transmembrane region" description="Helical" evidence="1">
    <location>
        <begin position="64"/>
        <end position="88"/>
    </location>
</feature>
<dbReference type="KEGG" id="tje:TJEJU_1886"/>
<feature type="transmembrane region" description="Helical" evidence="1">
    <location>
        <begin position="24"/>
        <end position="44"/>
    </location>
</feature>
<keyword evidence="1" id="KW-0812">Transmembrane</keyword>
<dbReference type="Proteomes" id="UP000215214">
    <property type="component" value="Chromosome TJEJU"/>
</dbReference>
<dbReference type="Pfam" id="PF13239">
    <property type="entry name" value="2TM"/>
    <property type="match status" value="1"/>
</dbReference>